<feature type="compositionally biased region" description="Basic and acidic residues" evidence="1">
    <location>
        <begin position="148"/>
        <end position="173"/>
    </location>
</feature>
<feature type="region of interest" description="Disordered" evidence="1">
    <location>
        <begin position="74"/>
        <end position="96"/>
    </location>
</feature>
<evidence type="ECO:0000256" key="1">
    <source>
        <dbReference type="SAM" id="MobiDB-lite"/>
    </source>
</evidence>
<dbReference type="Proteomes" id="UP000837857">
    <property type="component" value="Chromosome 11"/>
</dbReference>
<protein>
    <submittedName>
        <fullName evidence="2">Uncharacterized protein</fullName>
    </submittedName>
</protein>
<accession>A0ABN8HQR5</accession>
<evidence type="ECO:0000313" key="2">
    <source>
        <dbReference type="EMBL" id="CAH2039753.1"/>
    </source>
</evidence>
<reference evidence="2" key="1">
    <citation type="submission" date="2022-03" db="EMBL/GenBank/DDBJ databases">
        <authorList>
            <person name="Martin H S."/>
        </authorList>
    </citation>
    <scope>NUCLEOTIDE SEQUENCE</scope>
</reference>
<gene>
    <name evidence="2" type="ORF">IPOD504_LOCUS1951</name>
</gene>
<feature type="region of interest" description="Disordered" evidence="1">
    <location>
        <begin position="125"/>
        <end position="173"/>
    </location>
</feature>
<organism evidence="2 3">
    <name type="scientific">Iphiclides podalirius</name>
    <name type="common">scarce swallowtail</name>
    <dbReference type="NCBI Taxonomy" id="110791"/>
    <lineage>
        <taxon>Eukaryota</taxon>
        <taxon>Metazoa</taxon>
        <taxon>Ecdysozoa</taxon>
        <taxon>Arthropoda</taxon>
        <taxon>Hexapoda</taxon>
        <taxon>Insecta</taxon>
        <taxon>Pterygota</taxon>
        <taxon>Neoptera</taxon>
        <taxon>Endopterygota</taxon>
        <taxon>Lepidoptera</taxon>
        <taxon>Glossata</taxon>
        <taxon>Ditrysia</taxon>
        <taxon>Papilionoidea</taxon>
        <taxon>Papilionidae</taxon>
        <taxon>Papilioninae</taxon>
        <taxon>Iphiclides</taxon>
    </lineage>
</organism>
<feature type="region of interest" description="Disordered" evidence="1">
    <location>
        <begin position="1"/>
        <end position="24"/>
    </location>
</feature>
<feature type="non-terminal residue" evidence="2">
    <location>
        <position position="1"/>
    </location>
</feature>
<dbReference type="EMBL" id="OW152823">
    <property type="protein sequence ID" value="CAH2039753.1"/>
    <property type="molecule type" value="Genomic_DNA"/>
</dbReference>
<feature type="compositionally biased region" description="Basic and acidic residues" evidence="1">
    <location>
        <begin position="125"/>
        <end position="141"/>
    </location>
</feature>
<keyword evidence="3" id="KW-1185">Reference proteome</keyword>
<sequence length="173" mass="19174">MNLLRERDAGNTGPRPGVGRSRVSTKVKIARAGGVFNLATLGPAIGVPDTSAAPIRAPAGVLNLSRIKLLTSRSIRDRSSSHRRLPRPPAASEHSNIRHFTVTSSNHILPRHCVRSITSEPLKEKINTRINREIKHNEGKSHYRGHNGGKEPASRRKEDPAREREENAKREEN</sequence>
<proteinExistence type="predicted"/>
<name>A0ABN8HQR5_9NEOP</name>
<evidence type="ECO:0000313" key="3">
    <source>
        <dbReference type="Proteomes" id="UP000837857"/>
    </source>
</evidence>